<name>A0A9D1NU37_9FIRM</name>
<evidence type="ECO:0000313" key="2">
    <source>
        <dbReference type="Proteomes" id="UP000886723"/>
    </source>
</evidence>
<dbReference type="Proteomes" id="UP000886723">
    <property type="component" value="Unassembled WGS sequence"/>
</dbReference>
<evidence type="ECO:0000313" key="1">
    <source>
        <dbReference type="EMBL" id="HIV12517.1"/>
    </source>
</evidence>
<gene>
    <name evidence="1" type="ORF">IAA63_05180</name>
</gene>
<reference evidence="1" key="1">
    <citation type="submission" date="2020-10" db="EMBL/GenBank/DDBJ databases">
        <authorList>
            <person name="Gilroy R."/>
        </authorList>
    </citation>
    <scope>NUCLEOTIDE SEQUENCE</scope>
    <source>
        <strain evidence="1">ChiBcec2-4451</strain>
    </source>
</reference>
<proteinExistence type="predicted"/>
<organism evidence="1 2">
    <name type="scientific">Candidatus Pullilachnospira stercoravium</name>
    <dbReference type="NCBI Taxonomy" id="2840913"/>
    <lineage>
        <taxon>Bacteria</taxon>
        <taxon>Bacillati</taxon>
        <taxon>Bacillota</taxon>
        <taxon>Clostridia</taxon>
        <taxon>Lachnospirales</taxon>
        <taxon>Lachnospiraceae</taxon>
        <taxon>Lachnospiraceae incertae sedis</taxon>
        <taxon>Candidatus Pullilachnospira</taxon>
    </lineage>
</organism>
<sequence>MQFQQTIPVYLPFGFSWEEEREQERDRKVMQSFYSRTASRIQEKVDRECDRMEYDGSMMFDEYPDRRMMEHLCGKIEREMEAEDAREDGGLARIMEGGCGFRDLIGVLLFNEMYRRRCRHRRCHWIR</sequence>
<accession>A0A9D1NU37</accession>
<dbReference type="AlphaFoldDB" id="A0A9D1NU37"/>
<comment type="caution">
    <text evidence="1">The sequence shown here is derived from an EMBL/GenBank/DDBJ whole genome shotgun (WGS) entry which is preliminary data.</text>
</comment>
<protein>
    <submittedName>
        <fullName evidence="1">Uncharacterized protein</fullName>
    </submittedName>
</protein>
<reference evidence="1" key="2">
    <citation type="journal article" date="2021" name="PeerJ">
        <title>Extensive microbial diversity within the chicken gut microbiome revealed by metagenomics and culture.</title>
        <authorList>
            <person name="Gilroy R."/>
            <person name="Ravi A."/>
            <person name="Getino M."/>
            <person name="Pursley I."/>
            <person name="Horton D.L."/>
            <person name="Alikhan N.F."/>
            <person name="Baker D."/>
            <person name="Gharbi K."/>
            <person name="Hall N."/>
            <person name="Watson M."/>
            <person name="Adriaenssens E.M."/>
            <person name="Foster-Nyarko E."/>
            <person name="Jarju S."/>
            <person name="Secka A."/>
            <person name="Antonio M."/>
            <person name="Oren A."/>
            <person name="Chaudhuri R.R."/>
            <person name="La Ragione R."/>
            <person name="Hildebrand F."/>
            <person name="Pallen M.J."/>
        </authorList>
    </citation>
    <scope>NUCLEOTIDE SEQUENCE</scope>
    <source>
        <strain evidence="1">ChiBcec2-4451</strain>
    </source>
</reference>
<dbReference type="EMBL" id="DVON01000111">
    <property type="protein sequence ID" value="HIV12517.1"/>
    <property type="molecule type" value="Genomic_DNA"/>
</dbReference>